<dbReference type="SUPFAM" id="SSF56235">
    <property type="entry name" value="N-terminal nucleophile aminohydrolases (Ntn hydrolases)"/>
    <property type="match status" value="1"/>
</dbReference>
<comment type="caution">
    <text evidence="1">The sequence shown here is derived from an EMBL/GenBank/DDBJ whole genome shotgun (WGS) entry which is preliminary data.</text>
</comment>
<evidence type="ECO:0008006" key="3">
    <source>
        <dbReference type="Google" id="ProtNLM"/>
    </source>
</evidence>
<dbReference type="PATRIC" id="fig|186479.3.peg.13"/>
<evidence type="ECO:0000313" key="1">
    <source>
        <dbReference type="EMBL" id="KPV55028.1"/>
    </source>
</evidence>
<organism evidence="1 2">
    <name type="scientific">Kouleothrix aurantiaca</name>
    <dbReference type="NCBI Taxonomy" id="186479"/>
    <lineage>
        <taxon>Bacteria</taxon>
        <taxon>Bacillati</taxon>
        <taxon>Chloroflexota</taxon>
        <taxon>Chloroflexia</taxon>
        <taxon>Chloroflexales</taxon>
        <taxon>Roseiflexineae</taxon>
        <taxon>Roseiflexaceae</taxon>
        <taxon>Kouleothrix</taxon>
    </lineage>
</organism>
<dbReference type="Gene3D" id="3.60.20.10">
    <property type="entry name" value="Glutamine Phosphoribosylpyrophosphate, subunit 1, domain 1"/>
    <property type="match status" value="1"/>
</dbReference>
<dbReference type="AlphaFoldDB" id="A0A0P9DBB0"/>
<sequence>MTCIVGLVHEGRVWMGADSAGVSGYQLQTRSDAKVFVHDNMVIGFTSSFRMGQLLHYAFTPPPRALGVDLHHYMVVDFIDAVRECLRDGGYARKEDEQEQGGNFLVGYAGQLFVIEHDYQVGIMAAGYAAVGSGEQVALGTLYATRGRAPQKRILLALEAAAHFNAAVRGPFTVLST</sequence>
<reference evidence="1 2" key="1">
    <citation type="submission" date="2015-09" db="EMBL/GenBank/DDBJ databases">
        <title>Draft genome sequence of Kouleothrix aurantiaca JCM 19913.</title>
        <authorList>
            <person name="Hemp J."/>
        </authorList>
    </citation>
    <scope>NUCLEOTIDE SEQUENCE [LARGE SCALE GENOMIC DNA]</scope>
    <source>
        <strain evidence="1 2">COM-B</strain>
    </source>
</reference>
<keyword evidence="2" id="KW-1185">Reference proteome</keyword>
<proteinExistence type="predicted"/>
<accession>A0A0P9DBB0</accession>
<name>A0A0P9DBB0_9CHLR</name>
<dbReference type="Proteomes" id="UP000050509">
    <property type="component" value="Unassembled WGS sequence"/>
</dbReference>
<protein>
    <recommendedName>
        <fullName evidence="3">20S proteasome subunit A/B</fullName>
    </recommendedName>
</protein>
<dbReference type="InterPro" id="IPR029055">
    <property type="entry name" value="Ntn_hydrolases_N"/>
</dbReference>
<gene>
    <name evidence="1" type="ORF">SE17_00040</name>
</gene>
<dbReference type="EMBL" id="LJCR01000001">
    <property type="protein sequence ID" value="KPV55028.1"/>
    <property type="molecule type" value="Genomic_DNA"/>
</dbReference>
<evidence type="ECO:0000313" key="2">
    <source>
        <dbReference type="Proteomes" id="UP000050509"/>
    </source>
</evidence>